<evidence type="ECO:0000256" key="4">
    <source>
        <dbReference type="PROSITE-ProRule" id="PRU00335"/>
    </source>
</evidence>
<dbReference type="Pfam" id="PF16859">
    <property type="entry name" value="TetR_C_11"/>
    <property type="match status" value="1"/>
</dbReference>
<evidence type="ECO:0000256" key="3">
    <source>
        <dbReference type="ARBA" id="ARBA00023163"/>
    </source>
</evidence>
<dbReference type="SUPFAM" id="SSF46689">
    <property type="entry name" value="Homeodomain-like"/>
    <property type="match status" value="1"/>
</dbReference>
<feature type="region of interest" description="Disordered" evidence="5">
    <location>
        <begin position="1"/>
        <end position="29"/>
    </location>
</feature>
<name>A0ABS3Y6A3_9ACTN</name>
<dbReference type="InterPro" id="IPR001647">
    <property type="entry name" value="HTH_TetR"/>
</dbReference>
<evidence type="ECO:0000256" key="5">
    <source>
        <dbReference type="SAM" id="MobiDB-lite"/>
    </source>
</evidence>
<dbReference type="EMBL" id="JAFFZM010000036">
    <property type="protein sequence ID" value="MBO8203193.1"/>
    <property type="molecule type" value="Genomic_DNA"/>
</dbReference>
<dbReference type="Gene3D" id="1.10.10.60">
    <property type="entry name" value="Homeodomain-like"/>
    <property type="match status" value="1"/>
</dbReference>
<dbReference type="GeneID" id="96263569"/>
<organism evidence="7 8">
    <name type="scientific">Streptomyces smyrnaeus</name>
    <dbReference type="NCBI Taxonomy" id="1387713"/>
    <lineage>
        <taxon>Bacteria</taxon>
        <taxon>Bacillati</taxon>
        <taxon>Actinomycetota</taxon>
        <taxon>Actinomycetes</taxon>
        <taxon>Kitasatosporales</taxon>
        <taxon>Streptomycetaceae</taxon>
        <taxon>Streptomyces</taxon>
    </lineage>
</organism>
<evidence type="ECO:0000256" key="1">
    <source>
        <dbReference type="ARBA" id="ARBA00023015"/>
    </source>
</evidence>
<comment type="caution">
    <text evidence="7">The sequence shown here is derived from an EMBL/GenBank/DDBJ whole genome shotgun (WGS) entry which is preliminary data.</text>
</comment>
<dbReference type="PANTHER" id="PTHR30055:SF148">
    <property type="entry name" value="TETR-FAMILY TRANSCRIPTIONAL REGULATOR"/>
    <property type="match status" value="1"/>
</dbReference>
<keyword evidence="3" id="KW-0804">Transcription</keyword>
<dbReference type="RefSeq" id="WP_209214724.1">
    <property type="nucleotide sequence ID" value="NZ_JAFFZM010000036.1"/>
</dbReference>
<dbReference type="SUPFAM" id="SSF48498">
    <property type="entry name" value="Tetracyclin repressor-like, C-terminal domain"/>
    <property type="match status" value="1"/>
</dbReference>
<dbReference type="InterPro" id="IPR036271">
    <property type="entry name" value="Tet_transcr_reg_TetR-rel_C_sf"/>
</dbReference>
<keyword evidence="1" id="KW-0805">Transcription regulation</keyword>
<dbReference type="Proteomes" id="UP000721954">
    <property type="component" value="Unassembled WGS sequence"/>
</dbReference>
<keyword evidence="8" id="KW-1185">Reference proteome</keyword>
<dbReference type="InterPro" id="IPR009057">
    <property type="entry name" value="Homeodomain-like_sf"/>
</dbReference>
<evidence type="ECO:0000313" key="7">
    <source>
        <dbReference type="EMBL" id="MBO8203193.1"/>
    </source>
</evidence>
<reference evidence="7 8" key="1">
    <citation type="submission" date="2021-02" db="EMBL/GenBank/DDBJ databases">
        <title>Streptomyces spirodelae sp. nov., isolated from duckweed.</title>
        <authorList>
            <person name="Saimee Y."/>
            <person name="Duangmal K."/>
        </authorList>
    </citation>
    <scope>NUCLEOTIDE SEQUENCE [LARGE SCALE GENOMIC DNA]</scope>
    <source>
        <strain evidence="7 8">DSM 42105</strain>
    </source>
</reference>
<dbReference type="InterPro" id="IPR011075">
    <property type="entry name" value="TetR_C"/>
</dbReference>
<protein>
    <submittedName>
        <fullName evidence="7">TetR/AcrR family transcriptional regulator C-terminal ligand-binding domain-containing protein</fullName>
    </submittedName>
</protein>
<evidence type="ECO:0000256" key="2">
    <source>
        <dbReference type="ARBA" id="ARBA00023125"/>
    </source>
</evidence>
<dbReference type="Gene3D" id="1.10.357.10">
    <property type="entry name" value="Tetracycline Repressor, domain 2"/>
    <property type="match status" value="1"/>
</dbReference>
<feature type="DNA-binding region" description="H-T-H motif" evidence="4">
    <location>
        <begin position="52"/>
        <end position="71"/>
    </location>
</feature>
<dbReference type="PROSITE" id="PS50977">
    <property type="entry name" value="HTH_TETR_2"/>
    <property type="match status" value="1"/>
</dbReference>
<evidence type="ECO:0000313" key="8">
    <source>
        <dbReference type="Proteomes" id="UP000721954"/>
    </source>
</evidence>
<dbReference type="PANTHER" id="PTHR30055">
    <property type="entry name" value="HTH-TYPE TRANSCRIPTIONAL REGULATOR RUTR"/>
    <property type="match status" value="1"/>
</dbReference>
<sequence length="218" mass="23820">MTAPPPHESDRPQGSDRPHGATRPGGRTARTRAAVLRAAWEELGSQDFAALTIDLIARRSGVHAATIRRRWRTVEGVIIDMLGQHSGTIPIPDTGSLRQDLHTVTRSIADFYASARNRRLVEAVVTSAAREPGAAEVMRAVFKNRIRRVAVLLERAVERGEIPSDTDAEEVIAAIGAPFYYRLLITRRPIDSRLAHISAESAYLGAVEGVFRTGTAPE</sequence>
<accession>A0ABS3Y6A3</accession>
<feature type="domain" description="HTH tetR-type" evidence="6">
    <location>
        <begin position="29"/>
        <end position="89"/>
    </location>
</feature>
<dbReference type="Pfam" id="PF00440">
    <property type="entry name" value="TetR_N"/>
    <property type="match status" value="1"/>
</dbReference>
<proteinExistence type="predicted"/>
<keyword evidence="2 4" id="KW-0238">DNA-binding</keyword>
<gene>
    <name evidence="7" type="ORF">JW613_33670</name>
</gene>
<evidence type="ECO:0000259" key="6">
    <source>
        <dbReference type="PROSITE" id="PS50977"/>
    </source>
</evidence>
<feature type="compositionally biased region" description="Basic and acidic residues" evidence="5">
    <location>
        <begin position="7"/>
        <end position="19"/>
    </location>
</feature>
<dbReference type="InterPro" id="IPR050109">
    <property type="entry name" value="HTH-type_TetR-like_transc_reg"/>
</dbReference>